<evidence type="ECO:0000313" key="4">
    <source>
        <dbReference type="Proteomes" id="UP000253426"/>
    </source>
</evidence>
<keyword evidence="4" id="KW-1185">Reference proteome</keyword>
<dbReference type="EMBL" id="QNRR01000006">
    <property type="protein sequence ID" value="RBP42433.1"/>
    <property type="molecule type" value="Genomic_DNA"/>
</dbReference>
<proteinExistence type="predicted"/>
<dbReference type="Proteomes" id="UP000253426">
    <property type="component" value="Unassembled WGS sequence"/>
</dbReference>
<feature type="chain" id="PRO_5016652615" evidence="2">
    <location>
        <begin position="36"/>
        <end position="285"/>
    </location>
</feature>
<dbReference type="RefSeq" id="WP_147263453.1">
    <property type="nucleotide sequence ID" value="NZ_QNRR01000006.1"/>
</dbReference>
<feature type="compositionally biased region" description="Pro residues" evidence="1">
    <location>
        <begin position="29"/>
        <end position="50"/>
    </location>
</feature>
<feature type="signal peptide" evidence="2">
    <location>
        <begin position="1"/>
        <end position="35"/>
    </location>
</feature>
<protein>
    <submittedName>
        <fullName evidence="3">Uncharacterized protein</fullName>
    </submittedName>
</protein>
<feature type="region of interest" description="Disordered" evidence="1">
    <location>
        <begin position="28"/>
        <end position="73"/>
    </location>
</feature>
<comment type="caution">
    <text evidence="3">The sequence shown here is derived from an EMBL/GenBank/DDBJ whole genome shotgun (WGS) entry which is preliminary data.</text>
</comment>
<evidence type="ECO:0000256" key="2">
    <source>
        <dbReference type="SAM" id="SignalP"/>
    </source>
</evidence>
<reference evidence="3 4" key="1">
    <citation type="submission" date="2018-06" db="EMBL/GenBank/DDBJ databases">
        <title>Genomic Encyclopedia of Type Strains, Phase IV (KMG-IV): sequencing the most valuable type-strain genomes for metagenomic binning, comparative biology and taxonomic classification.</title>
        <authorList>
            <person name="Goeker M."/>
        </authorList>
    </citation>
    <scope>NUCLEOTIDE SEQUENCE [LARGE SCALE GENOMIC DNA]</scope>
    <source>
        <strain evidence="3 4">DSM 25532</strain>
    </source>
</reference>
<evidence type="ECO:0000256" key="1">
    <source>
        <dbReference type="SAM" id="MobiDB-lite"/>
    </source>
</evidence>
<accession>A0A366HKZ4</accession>
<organism evidence="3 4">
    <name type="scientific">Roseimicrobium gellanilyticum</name>
    <dbReference type="NCBI Taxonomy" id="748857"/>
    <lineage>
        <taxon>Bacteria</taxon>
        <taxon>Pseudomonadati</taxon>
        <taxon>Verrucomicrobiota</taxon>
        <taxon>Verrucomicrobiia</taxon>
        <taxon>Verrucomicrobiales</taxon>
        <taxon>Verrucomicrobiaceae</taxon>
        <taxon>Roseimicrobium</taxon>
    </lineage>
</organism>
<keyword evidence="2" id="KW-0732">Signal</keyword>
<name>A0A366HKZ4_9BACT</name>
<evidence type="ECO:0000313" key="3">
    <source>
        <dbReference type="EMBL" id="RBP42433.1"/>
    </source>
</evidence>
<sequence length="285" mass="31296">MKILTKQFWKRFSRQAAAIAPVAPLVASTPPPAPAASTPPPAPIAKPAPTPALMTTPPTIPKAPAASTPPPAKFDVLKESSLLTREQFDALGHAKQAEFIRNGGSLVREVKHGNANDVAAESIVRMQDPDDVAVALLKGFGLSMADATPHMIAWGASHHDKSFRAYDDARCKEALAKAEKSSRPVGYLLPGAAPVNDEARISRRKSEPFKQPGEVAEPERRAAEDKLVAMLTEFEAINNEELRRIWWERNHETVEDHAKNETKRSRNWIAFFVTRITGINTHITR</sequence>
<gene>
    <name evidence="3" type="ORF">DES53_106140</name>
</gene>
<feature type="compositionally biased region" description="Low complexity" evidence="1">
    <location>
        <begin position="51"/>
        <end position="66"/>
    </location>
</feature>
<dbReference type="AlphaFoldDB" id="A0A366HKZ4"/>